<protein>
    <submittedName>
        <fullName evidence="1">Class I lanthipeptide</fullName>
    </submittedName>
</protein>
<dbReference type="RefSeq" id="WP_236960702.1">
    <property type="nucleotide sequence ID" value="NZ_JAETXX010000016.1"/>
</dbReference>
<sequence>MKKRKLSGLSLNKKKVSELNETITNMLKGGGTGYVSCAIQCGGGGNHTFCIYSCSCTLGTGSSCP</sequence>
<dbReference type="InterPro" id="IPR058238">
    <property type="entry name" value="Lant_leader_dom"/>
</dbReference>
<dbReference type="NCBIfam" id="NF038153">
    <property type="entry name" value="lant_leader_L1a"/>
    <property type="match status" value="1"/>
</dbReference>
<proteinExistence type="predicted"/>
<accession>A0ABS9J7E5</accession>
<name>A0ABS9J7E5_9FLAO</name>
<dbReference type="EMBL" id="JAETXX010000016">
    <property type="protein sequence ID" value="MCF8716356.1"/>
    <property type="molecule type" value="Genomic_DNA"/>
</dbReference>
<reference evidence="1 2" key="1">
    <citation type="submission" date="2021-01" db="EMBL/GenBank/DDBJ databases">
        <title>Genome sequencing of Joostella atrarenae M1-2 (= KCTC 23194).</title>
        <authorList>
            <person name="Zakaria M.R."/>
            <person name="Lam M.Q."/>
            <person name="Chong C.S."/>
        </authorList>
    </citation>
    <scope>NUCLEOTIDE SEQUENCE [LARGE SCALE GENOMIC DNA]</scope>
    <source>
        <strain evidence="1 2">M1-2</strain>
    </source>
</reference>
<gene>
    <name evidence="1" type="ORF">JM658_16115</name>
</gene>
<dbReference type="Proteomes" id="UP000829517">
    <property type="component" value="Unassembled WGS sequence"/>
</dbReference>
<evidence type="ECO:0000313" key="1">
    <source>
        <dbReference type="EMBL" id="MCF8716356.1"/>
    </source>
</evidence>
<keyword evidence="2" id="KW-1185">Reference proteome</keyword>
<comment type="caution">
    <text evidence="1">The sequence shown here is derived from an EMBL/GenBank/DDBJ whole genome shotgun (WGS) entry which is preliminary data.</text>
</comment>
<evidence type="ECO:0000313" key="2">
    <source>
        <dbReference type="Proteomes" id="UP000829517"/>
    </source>
</evidence>
<organism evidence="1 2">
    <name type="scientific">Joostella atrarenae</name>
    <dbReference type="NCBI Taxonomy" id="679257"/>
    <lineage>
        <taxon>Bacteria</taxon>
        <taxon>Pseudomonadati</taxon>
        <taxon>Bacteroidota</taxon>
        <taxon>Flavobacteriia</taxon>
        <taxon>Flavobacteriales</taxon>
        <taxon>Flavobacteriaceae</taxon>
        <taxon>Joostella</taxon>
    </lineage>
</organism>